<dbReference type="Proteomes" id="UP000667349">
    <property type="component" value="Unassembled WGS sequence"/>
</dbReference>
<dbReference type="SUPFAM" id="SSF48403">
    <property type="entry name" value="Ankyrin repeat"/>
    <property type="match status" value="1"/>
</dbReference>
<dbReference type="SMART" id="SM00248">
    <property type="entry name" value="ANK"/>
    <property type="match status" value="4"/>
</dbReference>
<sequence length="506" mass="58028">MSKYPCLRPAGMSDEEDDEDDDVFYSLEEKESTVKKYNYTSWKGETKEETKINSEINNEERIYEDRLIKACTMGQLNVIQEYLEQEYDVNKFLYTGWTLLLYAISSVEPVIVEHLLEHGANPNKHKDGFTPLMALCNSTKGTSENSMKCLELLIQAKADANITNKHKETALMYACMSKDAEFVFELIKYVQNIDACDSDGKSALMHATSANKPDNVKILLAHNANTSLTDLYNLSAKDIADTKGFSAISALLNEDEEEIQTFYEISDVATWKDLFPNLYPRKKELVDYDISVMLYGMGLENYANLFQGMDIKTFLQLSEDDLCRLGVDITVHRDQFLENLEKFHSRKWLLNSFGKLKKTDSYTIYDGVISLTNAKKQIGVIASSFQYITNNLLKAANENVVLSSEKRIECEEELRKTQKTLKLLKNEIIQVKKLAQQIDKETNINAPAIWIGPKSIKSSWTITISITLMVGLYLCKKMYVQKLWNICNIRISSILRFRTNLPYFFE</sequence>
<dbReference type="PROSITE" id="PS50105">
    <property type="entry name" value="SAM_DOMAIN"/>
    <property type="match status" value="1"/>
</dbReference>
<keyword evidence="6" id="KW-1185">Reference proteome</keyword>
<keyword evidence="2" id="KW-0175">Coiled coil</keyword>
<dbReference type="EMBL" id="JAANHZ010000709">
    <property type="protein sequence ID" value="KAG5307897.1"/>
    <property type="molecule type" value="Genomic_DNA"/>
</dbReference>
<dbReference type="GO" id="GO:0071546">
    <property type="term" value="C:pi-body"/>
    <property type="evidence" value="ECO:0007669"/>
    <property type="project" value="TreeGrafter"/>
</dbReference>
<dbReference type="PROSITE" id="PS50088">
    <property type="entry name" value="ANK_REPEAT"/>
    <property type="match status" value="1"/>
</dbReference>
<name>A0A836EWT0_9HYME</name>
<accession>A0A836EWT0</accession>
<dbReference type="InterPro" id="IPR001660">
    <property type="entry name" value="SAM"/>
</dbReference>
<gene>
    <name evidence="5" type="primary">Asz1</name>
    <name evidence="5" type="ORF">G6Z75_0007500</name>
</gene>
<dbReference type="PANTHER" id="PTHR24157:SF3">
    <property type="entry name" value="ANKYRIN REPEAT, SAM AND BASIC LEUCINE ZIPPER DOMAIN-CONTAINING PROTEIN 1"/>
    <property type="match status" value="1"/>
</dbReference>
<feature type="repeat" description="ANK" evidence="1">
    <location>
        <begin position="199"/>
        <end position="231"/>
    </location>
</feature>
<dbReference type="SUPFAM" id="SSF47769">
    <property type="entry name" value="SAM/Pointed domain"/>
    <property type="match status" value="1"/>
</dbReference>
<dbReference type="Pfam" id="PF12796">
    <property type="entry name" value="Ank_2"/>
    <property type="match status" value="2"/>
</dbReference>
<dbReference type="AlphaFoldDB" id="A0A836EWT0"/>
<evidence type="ECO:0000256" key="2">
    <source>
        <dbReference type="SAM" id="Coils"/>
    </source>
</evidence>
<dbReference type="InterPro" id="IPR002110">
    <property type="entry name" value="Ankyrin_rpt"/>
</dbReference>
<feature type="non-terminal residue" evidence="5">
    <location>
        <position position="1"/>
    </location>
</feature>
<reference evidence="5" key="1">
    <citation type="submission" date="2020-02" db="EMBL/GenBank/DDBJ databases">
        <title>Relaxed selection underlies rapid genomic changes in the transitions from sociality to social parasitism in ants.</title>
        <authorList>
            <person name="Bi X."/>
        </authorList>
    </citation>
    <scope>NUCLEOTIDE SEQUENCE</scope>
    <source>
        <strain evidence="5">BGI-DK2013a</strain>
        <tissue evidence="5">Whole body</tissue>
    </source>
</reference>
<feature type="non-terminal residue" evidence="5">
    <location>
        <position position="506"/>
    </location>
</feature>
<dbReference type="Gene3D" id="1.10.150.50">
    <property type="entry name" value="Transcription Factor, Ets-1"/>
    <property type="match status" value="1"/>
</dbReference>
<keyword evidence="1" id="KW-0040">ANK repeat</keyword>
<dbReference type="Pfam" id="PF00536">
    <property type="entry name" value="SAM_1"/>
    <property type="match status" value="1"/>
</dbReference>
<feature type="coiled-coil region" evidence="2">
    <location>
        <begin position="407"/>
        <end position="441"/>
    </location>
</feature>
<evidence type="ECO:0000313" key="5">
    <source>
        <dbReference type="EMBL" id="KAG5307897.1"/>
    </source>
</evidence>
<dbReference type="InterPro" id="IPR013761">
    <property type="entry name" value="SAM/pointed_sf"/>
</dbReference>
<evidence type="ECO:0000259" key="4">
    <source>
        <dbReference type="PROSITE" id="PS50105"/>
    </source>
</evidence>
<comment type="caution">
    <text evidence="5">The sequence shown here is derived from an EMBL/GenBank/DDBJ whole genome shotgun (WGS) entry which is preliminary data.</text>
</comment>
<feature type="domain" description="SAM" evidence="4">
    <location>
        <begin position="263"/>
        <end position="346"/>
    </location>
</feature>
<organism evidence="5 6">
    <name type="scientific">Acromyrmex insinuator</name>
    <dbReference type="NCBI Taxonomy" id="230686"/>
    <lineage>
        <taxon>Eukaryota</taxon>
        <taxon>Metazoa</taxon>
        <taxon>Ecdysozoa</taxon>
        <taxon>Arthropoda</taxon>
        <taxon>Hexapoda</taxon>
        <taxon>Insecta</taxon>
        <taxon>Pterygota</taxon>
        <taxon>Neoptera</taxon>
        <taxon>Endopterygota</taxon>
        <taxon>Hymenoptera</taxon>
        <taxon>Apocrita</taxon>
        <taxon>Aculeata</taxon>
        <taxon>Formicoidea</taxon>
        <taxon>Formicidae</taxon>
        <taxon>Myrmicinae</taxon>
        <taxon>Acromyrmex</taxon>
    </lineage>
</organism>
<dbReference type="Gene3D" id="1.25.40.20">
    <property type="entry name" value="Ankyrin repeat-containing domain"/>
    <property type="match status" value="2"/>
</dbReference>
<feature type="region of interest" description="Disordered" evidence="3">
    <location>
        <begin position="1"/>
        <end position="21"/>
    </location>
</feature>
<dbReference type="InterPro" id="IPR036770">
    <property type="entry name" value="Ankyrin_rpt-contain_sf"/>
</dbReference>
<evidence type="ECO:0000256" key="3">
    <source>
        <dbReference type="SAM" id="MobiDB-lite"/>
    </source>
</evidence>
<protein>
    <submittedName>
        <fullName evidence="5">ASZ1 protein</fullName>
    </submittedName>
</protein>
<dbReference type="PANTHER" id="PTHR24157">
    <property type="entry name" value="ANKYRIN REPEAT, SAM AND BASIC LEUCINE ZIPPER DOMAIN-CONTAINING PROTEIN 1"/>
    <property type="match status" value="1"/>
</dbReference>
<proteinExistence type="predicted"/>
<evidence type="ECO:0000313" key="6">
    <source>
        <dbReference type="Proteomes" id="UP000667349"/>
    </source>
</evidence>
<evidence type="ECO:0000256" key="1">
    <source>
        <dbReference type="PROSITE-ProRule" id="PRU00023"/>
    </source>
</evidence>